<dbReference type="InterPro" id="IPR043906">
    <property type="entry name" value="Gfo/Idh/MocA_OxRdtase_bact_C"/>
</dbReference>
<gene>
    <name evidence="4" type="primary">iolG_1</name>
    <name evidence="4" type="ORF">ETAA8_00930</name>
</gene>
<dbReference type="EC" id="1.1.1.18" evidence="4"/>
<evidence type="ECO:0000259" key="3">
    <source>
        <dbReference type="Pfam" id="PF19051"/>
    </source>
</evidence>
<keyword evidence="1 4" id="KW-0560">Oxidoreductase</keyword>
<feature type="domain" description="Gfo/Idh/MocA-like oxidoreductase bacterial type C-terminal" evidence="3">
    <location>
        <begin position="166"/>
        <end position="411"/>
    </location>
</feature>
<organism evidence="4 5">
    <name type="scientific">Anatilimnocola aggregata</name>
    <dbReference type="NCBI Taxonomy" id="2528021"/>
    <lineage>
        <taxon>Bacteria</taxon>
        <taxon>Pseudomonadati</taxon>
        <taxon>Planctomycetota</taxon>
        <taxon>Planctomycetia</taxon>
        <taxon>Pirellulales</taxon>
        <taxon>Pirellulaceae</taxon>
        <taxon>Anatilimnocola</taxon>
    </lineage>
</organism>
<dbReference type="Gene3D" id="3.40.50.720">
    <property type="entry name" value="NAD(P)-binding Rossmann-like Domain"/>
    <property type="match status" value="1"/>
</dbReference>
<dbReference type="InterPro" id="IPR036291">
    <property type="entry name" value="NAD(P)-bd_dom_sf"/>
</dbReference>
<evidence type="ECO:0000313" key="5">
    <source>
        <dbReference type="Proteomes" id="UP000315017"/>
    </source>
</evidence>
<dbReference type="InterPro" id="IPR006311">
    <property type="entry name" value="TAT_signal"/>
</dbReference>
<dbReference type="InterPro" id="IPR000683">
    <property type="entry name" value="Gfo/Idh/MocA-like_OxRdtase_N"/>
</dbReference>
<sequence length="412" mass="45111">MKNRKTKARPAVSRRDFLAGSAAAAAFTIVPRHVLGGEGQTPPSEQIRAGLIGCGGRSSGTFSLLGKNAVKVAECDVKFKDKADNKTVYTDFRRVLERDDIDVIAIATHPGWHALISIAAMEAGKDVLCEKPLCRFISEGRAIADAEKRTGRIFQIESKGAPGKSKLRKILYHGLVGNKFDRTAIVRGGFKLDQWYGQLEYGVGAGKGLDWDMYCGPAPLRPLNGHRVGGSHRGYWDYDGGGLGDMATHHLWGPACATGRDLSCPVEVIPYAPPQHPEAAGMWGWCEVKFADGFKMVLESTEWGKPYVQPEKPADSDEKYLLGLLSPEDLKKLDTLPDGPGGEPGFLEAIRTRKQAGGHAERAHKVTMIFHIANVAFRCGRTVRMDPVTEQIIGDEEANRLVNQPMRAPWRL</sequence>
<dbReference type="EMBL" id="CP036274">
    <property type="protein sequence ID" value="QDU25032.1"/>
    <property type="molecule type" value="Genomic_DNA"/>
</dbReference>
<name>A0A517Y4I0_9BACT</name>
<proteinExistence type="predicted"/>
<dbReference type="Proteomes" id="UP000315017">
    <property type="component" value="Chromosome"/>
</dbReference>
<evidence type="ECO:0000256" key="1">
    <source>
        <dbReference type="ARBA" id="ARBA00023002"/>
    </source>
</evidence>
<dbReference type="OrthoDB" id="248545at2"/>
<evidence type="ECO:0000313" key="4">
    <source>
        <dbReference type="EMBL" id="QDU25032.1"/>
    </source>
</evidence>
<dbReference type="AlphaFoldDB" id="A0A517Y4I0"/>
<dbReference type="PANTHER" id="PTHR43818:SF11">
    <property type="entry name" value="BCDNA.GH03377"/>
    <property type="match status" value="1"/>
</dbReference>
<evidence type="ECO:0000259" key="2">
    <source>
        <dbReference type="Pfam" id="PF01408"/>
    </source>
</evidence>
<dbReference type="Pfam" id="PF01408">
    <property type="entry name" value="GFO_IDH_MocA"/>
    <property type="match status" value="1"/>
</dbReference>
<dbReference type="PROSITE" id="PS51318">
    <property type="entry name" value="TAT"/>
    <property type="match status" value="1"/>
</dbReference>
<dbReference type="KEGG" id="aagg:ETAA8_00930"/>
<feature type="domain" description="Gfo/Idh/MocA-like oxidoreductase N-terminal" evidence="2">
    <location>
        <begin position="81"/>
        <end position="156"/>
    </location>
</feature>
<keyword evidence="5" id="KW-1185">Reference proteome</keyword>
<reference evidence="4 5" key="1">
    <citation type="submission" date="2019-02" db="EMBL/GenBank/DDBJ databases">
        <title>Deep-cultivation of Planctomycetes and their phenomic and genomic characterization uncovers novel biology.</title>
        <authorList>
            <person name="Wiegand S."/>
            <person name="Jogler M."/>
            <person name="Boedeker C."/>
            <person name="Pinto D."/>
            <person name="Vollmers J."/>
            <person name="Rivas-Marin E."/>
            <person name="Kohn T."/>
            <person name="Peeters S.H."/>
            <person name="Heuer A."/>
            <person name="Rast P."/>
            <person name="Oberbeckmann S."/>
            <person name="Bunk B."/>
            <person name="Jeske O."/>
            <person name="Meyerdierks A."/>
            <person name="Storesund J.E."/>
            <person name="Kallscheuer N."/>
            <person name="Luecker S."/>
            <person name="Lage O.M."/>
            <person name="Pohl T."/>
            <person name="Merkel B.J."/>
            <person name="Hornburger P."/>
            <person name="Mueller R.-W."/>
            <person name="Bruemmer F."/>
            <person name="Labrenz M."/>
            <person name="Spormann A.M."/>
            <person name="Op den Camp H."/>
            <person name="Overmann J."/>
            <person name="Amann R."/>
            <person name="Jetten M.S.M."/>
            <person name="Mascher T."/>
            <person name="Medema M.H."/>
            <person name="Devos D.P."/>
            <person name="Kaster A.-K."/>
            <person name="Ovreas L."/>
            <person name="Rohde M."/>
            <person name="Galperin M.Y."/>
            <person name="Jogler C."/>
        </authorList>
    </citation>
    <scope>NUCLEOTIDE SEQUENCE [LARGE SCALE GENOMIC DNA]</scope>
    <source>
        <strain evidence="4 5">ETA_A8</strain>
    </source>
</reference>
<dbReference type="GO" id="GO:0050112">
    <property type="term" value="F:inositol 2-dehydrogenase (NAD+) activity"/>
    <property type="evidence" value="ECO:0007669"/>
    <property type="project" value="UniProtKB-EC"/>
</dbReference>
<dbReference type="GO" id="GO:0000166">
    <property type="term" value="F:nucleotide binding"/>
    <property type="evidence" value="ECO:0007669"/>
    <property type="project" value="InterPro"/>
</dbReference>
<dbReference type="InterPro" id="IPR050463">
    <property type="entry name" value="Gfo/Idh/MocA_oxidrdct_glycsds"/>
</dbReference>
<dbReference type="Pfam" id="PF19051">
    <property type="entry name" value="GFO_IDH_MocA_C2"/>
    <property type="match status" value="1"/>
</dbReference>
<dbReference type="SUPFAM" id="SSF51735">
    <property type="entry name" value="NAD(P)-binding Rossmann-fold domains"/>
    <property type="match status" value="1"/>
</dbReference>
<protein>
    <submittedName>
        <fullName evidence="4">Inositol 2-dehydrogenase</fullName>
        <ecNumber evidence="4">1.1.1.18</ecNumber>
    </submittedName>
</protein>
<dbReference type="RefSeq" id="WP_145083266.1">
    <property type="nucleotide sequence ID" value="NZ_CP036274.1"/>
</dbReference>
<dbReference type="PANTHER" id="PTHR43818">
    <property type="entry name" value="BCDNA.GH03377"/>
    <property type="match status" value="1"/>
</dbReference>
<accession>A0A517Y4I0</accession>